<name>A0A1M6G820_MALRU</name>
<protein>
    <recommendedName>
        <fullName evidence="3">DUF309 domain-containing protein</fullName>
    </recommendedName>
</protein>
<dbReference type="AlphaFoldDB" id="A0A1M6G820"/>
<gene>
    <name evidence="1" type="ORF">SAMN02745165_01446</name>
</gene>
<dbReference type="EMBL" id="FQZT01000004">
    <property type="protein sequence ID" value="SHJ06089.1"/>
    <property type="molecule type" value="Genomic_DNA"/>
</dbReference>
<reference evidence="1 2" key="1">
    <citation type="submission" date="2016-11" db="EMBL/GenBank/DDBJ databases">
        <authorList>
            <person name="Jaros S."/>
            <person name="Januszkiewicz K."/>
            <person name="Wedrychowicz H."/>
        </authorList>
    </citation>
    <scope>NUCLEOTIDE SEQUENCE [LARGE SCALE GENOMIC DNA]</scope>
    <source>
        <strain evidence="1 2">DSM 5091</strain>
    </source>
</reference>
<sequence>MHPVFQPSVIPTYSSTPMPEYRHLPFKTPHPYMDEGGHSYKQELPKVDSFDEQSWQQCDTYLHAIDLFNQGYWWEAHELLKQVCYCVGRESQIGSFLEAVIQIAAGELKSFMQEKQGAQALIERGLSGLKAPQPVFLGIDVEAFRNAVSSCHNAAENVFPRIKLVL</sequence>
<dbReference type="InterPro" id="IPR023203">
    <property type="entry name" value="TTHA0068_sf"/>
</dbReference>
<dbReference type="Pfam" id="PF03745">
    <property type="entry name" value="DUF309"/>
    <property type="match status" value="1"/>
</dbReference>
<dbReference type="STRING" id="1122189.SAMN02745165_01446"/>
<keyword evidence="2" id="KW-1185">Reference proteome</keyword>
<evidence type="ECO:0000313" key="1">
    <source>
        <dbReference type="EMBL" id="SHJ06089.1"/>
    </source>
</evidence>
<dbReference type="Proteomes" id="UP000184171">
    <property type="component" value="Unassembled WGS sequence"/>
</dbReference>
<accession>A0A1M6G820</accession>
<proteinExistence type="predicted"/>
<evidence type="ECO:0000313" key="2">
    <source>
        <dbReference type="Proteomes" id="UP000184171"/>
    </source>
</evidence>
<dbReference type="Gene3D" id="1.10.3450.10">
    <property type="entry name" value="TTHA0068-like"/>
    <property type="match status" value="1"/>
</dbReference>
<dbReference type="SUPFAM" id="SSF140663">
    <property type="entry name" value="TTHA0068-like"/>
    <property type="match status" value="1"/>
</dbReference>
<evidence type="ECO:0008006" key="3">
    <source>
        <dbReference type="Google" id="ProtNLM"/>
    </source>
</evidence>
<organism evidence="1 2">
    <name type="scientific">Malonomonas rubra DSM 5091</name>
    <dbReference type="NCBI Taxonomy" id="1122189"/>
    <lineage>
        <taxon>Bacteria</taxon>
        <taxon>Pseudomonadati</taxon>
        <taxon>Thermodesulfobacteriota</taxon>
        <taxon>Desulfuromonadia</taxon>
        <taxon>Desulfuromonadales</taxon>
        <taxon>Geopsychrobacteraceae</taxon>
        <taxon>Malonomonas</taxon>
    </lineage>
</organism>
<dbReference type="InterPro" id="IPR005500">
    <property type="entry name" value="DUF309"/>
</dbReference>
<dbReference type="OrthoDB" id="9799942at2"/>
<dbReference type="RefSeq" id="WP_072907298.1">
    <property type="nucleotide sequence ID" value="NZ_FQZT01000004.1"/>
</dbReference>